<keyword evidence="2" id="KW-1185">Reference proteome</keyword>
<evidence type="ECO:0000313" key="2">
    <source>
        <dbReference type="Proteomes" id="UP000800094"/>
    </source>
</evidence>
<name>A0A6A6I5L5_9PLEO</name>
<dbReference type="GeneID" id="54577364"/>
<dbReference type="AlphaFoldDB" id="A0A6A6I5L5"/>
<gene>
    <name evidence="1" type="ORF">BU26DRAFT_433513</name>
</gene>
<accession>A0A6A6I5L5</accession>
<dbReference type="Proteomes" id="UP000800094">
    <property type="component" value="Unassembled WGS sequence"/>
</dbReference>
<proteinExistence type="predicted"/>
<organism evidence="1 2">
    <name type="scientific">Trematosphaeria pertusa</name>
    <dbReference type="NCBI Taxonomy" id="390896"/>
    <lineage>
        <taxon>Eukaryota</taxon>
        <taxon>Fungi</taxon>
        <taxon>Dikarya</taxon>
        <taxon>Ascomycota</taxon>
        <taxon>Pezizomycotina</taxon>
        <taxon>Dothideomycetes</taxon>
        <taxon>Pleosporomycetidae</taxon>
        <taxon>Pleosporales</taxon>
        <taxon>Massarineae</taxon>
        <taxon>Trematosphaeriaceae</taxon>
        <taxon>Trematosphaeria</taxon>
    </lineage>
</organism>
<dbReference type="EMBL" id="ML987201">
    <property type="protein sequence ID" value="KAF2245242.1"/>
    <property type="molecule type" value="Genomic_DNA"/>
</dbReference>
<feature type="non-terminal residue" evidence="1">
    <location>
        <position position="1"/>
    </location>
</feature>
<dbReference type="RefSeq" id="XP_033680246.1">
    <property type="nucleotide sequence ID" value="XM_033824034.1"/>
</dbReference>
<reference evidence="1" key="1">
    <citation type="journal article" date="2020" name="Stud. Mycol.">
        <title>101 Dothideomycetes genomes: a test case for predicting lifestyles and emergence of pathogens.</title>
        <authorList>
            <person name="Haridas S."/>
            <person name="Albert R."/>
            <person name="Binder M."/>
            <person name="Bloem J."/>
            <person name="Labutti K."/>
            <person name="Salamov A."/>
            <person name="Andreopoulos B."/>
            <person name="Baker S."/>
            <person name="Barry K."/>
            <person name="Bills G."/>
            <person name="Bluhm B."/>
            <person name="Cannon C."/>
            <person name="Castanera R."/>
            <person name="Culley D."/>
            <person name="Daum C."/>
            <person name="Ezra D."/>
            <person name="Gonzalez J."/>
            <person name="Henrissat B."/>
            <person name="Kuo A."/>
            <person name="Liang C."/>
            <person name="Lipzen A."/>
            <person name="Lutzoni F."/>
            <person name="Magnuson J."/>
            <person name="Mondo S."/>
            <person name="Nolan M."/>
            <person name="Ohm R."/>
            <person name="Pangilinan J."/>
            <person name="Park H.-J."/>
            <person name="Ramirez L."/>
            <person name="Alfaro M."/>
            <person name="Sun H."/>
            <person name="Tritt A."/>
            <person name="Yoshinaga Y."/>
            <person name="Zwiers L.-H."/>
            <person name="Turgeon B."/>
            <person name="Goodwin S."/>
            <person name="Spatafora J."/>
            <person name="Crous P."/>
            <person name="Grigoriev I."/>
        </authorList>
    </citation>
    <scope>NUCLEOTIDE SEQUENCE</scope>
    <source>
        <strain evidence="1">CBS 122368</strain>
    </source>
</reference>
<sequence>AIPILKALAANDNLRNYLFRRFKRDDPPLYALSTKLEEFNNNSLTPLLPLLRGELLEELKAIIEQLISDDKIKHIAFNIGSIIDPVDFYYTEAKREED</sequence>
<evidence type="ECO:0000313" key="1">
    <source>
        <dbReference type="EMBL" id="KAF2245242.1"/>
    </source>
</evidence>
<dbReference type="OrthoDB" id="5137723at2759"/>
<protein>
    <submittedName>
        <fullName evidence="1">Uncharacterized protein</fullName>
    </submittedName>
</protein>